<dbReference type="Proteomes" id="UP001166093">
    <property type="component" value="Unassembled WGS sequence"/>
</dbReference>
<keyword evidence="3" id="KW-1185">Reference proteome</keyword>
<gene>
    <name evidence="2" type="primary">Gtf2ird2_1</name>
    <name evidence="2" type="ORF">GTO93_0016710</name>
</gene>
<sequence>YSIFEEILCLASMGDTTTGNNIFHKLNEALEMARLPWEKLASVTTDGAPSMTIRINGLTGRVRKRCKELNTDKPMFLHCINHQESLCRKVAELSDLMSTVVKCVNFIRSRALQHQSQILTRMEEEIRAFKAKLNFLFTKRQTVGGNFTHFPSCREVLDMHKDASQKESYMHYSAKLSDLLKEFEHKVFSRLPVTRQIFKLFANAFTADITTAPDDLQMEIADLQSKGNLRDKFSAIPLQDFYQHIPNDDFPKLTELFAKILSLFWKWQCCPTLCVFLCSMLCVVC</sequence>
<evidence type="ECO:0000313" key="2">
    <source>
        <dbReference type="EMBL" id="MBN3284445.1"/>
    </source>
</evidence>
<reference evidence="2" key="1">
    <citation type="journal article" date="2021" name="Cell">
        <title>Tracing the genetic footprints of vertebrate landing in non-teleost ray-finned fishes.</title>
        <authorList>
            <person name="Bi X."/>
            <person name="Wang K."/>
            <person name="Yang L."/>
            <person name="Pan H."/>
            <person name="Jiang H."/>
            <person name="Wei Q."/>
            <person name="Fang M."/>
            <person name="Yu H."/>
            <person name="Zhu C."/>
            <person name="Cai Y."/>
            <person name="He Y."/>
            <person name="Gan X."/>
            <person name="Zeng H."/>
            <person name="Yu D."/>
            <person name="Zhu Y."/>
            <person name="Jiang H."/>
            <person name="Qiu Q."/>
            <person name="Yang H."/>
            <person name="Zhang Y.E."/>
            <person name="Wang W."/>
            <person name="Zhu M."/>
            <person name="He S."/>
            <person name="Zhang G."/>
        </authorList>
    </citation>
    <scope>NUCLEOTIDE SEQUENCE</scope>
    <source>
        <strain evidence="2">Pddl_001</strain>
    </source>
</reference>
<protein>
    <submittedName>
        <fullName evidence="2">GT2D2 protein</fullName>
    </submittedName>
</protein>
<name>A0ABS2YE28_POLSP</name>
<proteinExistence type="predicted"/>
<dbReference type="EMBL" id="JAAWVQ010136522">
    <property type="protein sequence ID" value="MBN3284445.1"/>
    <property type="molecule type" value="Genomic_DNA"/>
</dbReference>
<organism evidence="2 3">
    <name type="scientific">Polyodon spathula</name>
    <name type="common">North American paddlefish</name>
    <name type="synonym">Squalus spathula</name>
    <dbReference type="NCBI Taxonomy" id="7913"/>
    <lineage>
        <taxon>Eukaryota</taxon>
        <taxon>Metazoa</taxon>
        <taxon>Chordata</taxon>
        <taxon>Craniata</taxon>
        <taxon>Vertebrata</taxon>
        <taxon>Euteleostomi</taxon>
        <taxon>Actinopterygii</taxon>
        <taxon>Chondrostei</taxon>
        <taxon>Acipenseriformes</taxon>
        <taxon>Polyodontidae</taxon>
        <taxon>Polyodon</taxon>
    </lineage>
</organism>
<comment type="caution">
    <text evidence="2">The sequence shown here is derived from an EMBL/GenBank/DDBJ whole genome shotgun (WGS) entry which is preliminary data.</text>
</comment>
<dbReference type="PANTHER" id="PTHR45913">
    <property type="entry name" value="EPM2A-INTERACTING PROTEIN 1"/>
    <property type="match status" value="1"/>
</dbReference>
<keyword evidence="1" id="KW-0175">Coiled coil</keyword>
<feature type="non-terminal residue" evidence="2">
    <location>
        <position position="1"/>
    </location>
</feature>
<evidence type="ECO:0000256" key="1">
    <source>
        <dbReference type="SAM" id="Coils"/>
    </source>
</evidence>
<feature type="coiled-coil region" evidence="1">
    <location>
        <begin position="112"/>
        <end position="139"/>
    </location>
</feature>
<accession>A0ABS2YE28</accession>
<evidence type="ECO:0000313" key="3">
    <source>
        <dbReference type="Proteomes" id="UP001166093"/>
    </source>
</evidence>
<dbReference type="PANTHER" id="PTHR45913:SF5">
    <property type="entry name" value="GENERAL TRANSCRIPTION FACTOR II-I REPEAT DOMAIN-CONTAINING PROTEIN 2A-LIKE PROTEIN"/>
    <property type="match status" value="1"/>
</dbReference>
<feature type="non-terminal residue" evidence="2">
    <location>
        <position position="285"/>
    </location>
</feature>